<sequence length="101" mass="11834">MQTFHLFFVLRKICTHREATGKEIPIFAFYNTIDKIDVYLLPLDHDKTTGTWKLSVLTYQTPGFSRVKELYDYLRSVGHIDPSNGRVEHLPYWIGMEAVEI</sequence>
<evidence type="ECO:0000313" key="2">
    <source>
        <dbReference type="WBParaSite" id="PS1159_v2.g12168.t1"/>
    </source>
</evidence>
<accession>A0AC35EZ45</accession>
<name>A0AC35EZ45_9BILA</name>
<dbReference type="Proteomes" id="UP000887580">
    <property type="component" value="Unplaced"/>
</dbReference>
<protein>
    <submittedName>
        <fullName evidence="2">Uncharacterized protein</fullName>
    </submittedName>
</protein>
<dbReference type="WBParaSite" id="PS1159_v2.g12168.t1">
    <property type="protein sequence ID" value="PS1159_v2.g12168.t1"/>
    <property type="gene ID" value="PS1159_v2.g12168"/>
</dbReference>
<proteinExistence type="predicted"/>
<evidence type="ECO:0000313" key="1">
    <source>
        <dbReference type="Proteomes" id="UP000887580"/>
    </source>
</evidence>
<organism evidence="1 2">
    <name type="scientific">Panagrolaimus sp. PS1159</name>
    <dbReference type="NCBI Taxonomy" id="55785"/>
    <lineage>
        <taxon>Eukaryota</taxon>
        <taxon>Metazoa</taxon>
        <taxon>Ecdysozoa</taxon>
        <taxon>Nematoda</taxon>
        <taxon>Chromadorea</taxon>
        <taxon>Rhabditida</taxon>
        <taxon>Tylenchina</taxon>
        <taxon>Panagrolaimomorpha</taxon>
        <taxon>Panagrolaimoidea</taxon>
        <taxon>Panagrolaimidae</taxon>
        <taxon>Panagrolaimus</taxon>
    </lineage>
</organism>
<reference evidence="2" key="1">
    <citation type="submission" date="2022-11" db="UniProtKB">
        <authorList>
            <consortium name="WormBaseParasite"/>
        </authorList>
    </citation>
    <scope>IDENTIFICATION</scope>
</reference>